<dbReference type="Pfam" id="PF12835">
    <property type="entry name" value="Integrase_1"/>
    <property type="match status" value="1"/>
</dbReference>
<evidence type="ECO:0000256" key="4">
    <source>
        <dbReference type="SAM" id="MobiDB-lite"/>
    </source>
</evidence>
<dbReference type="InterPro" id="IPR024456">
    <property type="entry name" value="Integrase_catalytic_putative"/>
</dbReference>
<dbReference type="Proteomes" id="UP000321337">
    <property type="component" value="Unassembled WGS sequence"/>
</dbReference>
<dbReference type="RefSeq" id="WP_147072076.1">
    <property type="nucleotide sequence ID" value="NZ_AP021884.1"/>
</dbReference>
<evidence type="ECO:0000313" key="6">
    <source>
        <dbReference type="EMBL" id="GEP30219.1"/>
    </source>
</evidence>
<name>A0A512L6V7_9PROT</name>
<feature type="compositionally biased region" description="Polar residues" evidence="4">
    <location>
        <begin position="1"/>
        <end position="18"/>
    </location>
</feature>
<accession>A0A512L6V7</accession>
<dbReference type="GO" id="GO:0003677">
    <property type="term" value="F:DNA binding"/>
    <property type="evidence" value="ECO:0007669"/>
    <property type="project" value="UniProtKB-UniRule"/>
</dbReference>
<dbReference type="SUPFAM" id="SSF56349">
    <property type="entry name" value="DNA breaking-rejoining enzymes"/>
    <property type="match status" value="1"/>
</dbReference>
<evidence type="ECO:0000256" key="3">
    <source>
        <dbReference type="PROSITE-ProRule" id="PRU01248"/>
    </source>
</evidence>
<evidence type="ECO:0000256" key="1">
    <source>
        <dbReference type="ARBA" id="ARBA00022908"/>
    </source>
</evidence>
<proteinExistence type="predicted"/>
<dbReference type="InterPro" id="IPR010998">
    <property type="entry name" value="Integrase_recombinase_N"/>
</dbReference>
<keyword evidence="7" id="KW-1185">Reference proteome</keyword>
<dbReference type="AlphaFoldDB" id="A0A512L6V7"/>
<dbReference type="PROSITE" id="PS51900">
    <property type="entry name" value="CB"/>
    <property type="match status" value="1"/>
</dbReference>
<feature type="region of interest" description="Disordered" evidence="4">
    <location>
        <begin position="1"/>
        <end position="23"/>
    </location>
</feature>
<gene>
    <name evidence="6" type="ORF">TPL01_13570</name>
</gene>
<dbReference type="InterPro" id="IPR024457">
    <property type="entry name" value="Putative_integrase_N"/>
</dbReference>
<keyword evidence="2 3" id="KW-0238">DNA-binding</keyword>
<protein>
    <recommendedName>
        <fullName evidence="5">Core-binding (CB) domain-containing protein</fullName>
    </recommendedName>
</protein>
<dbReference type="InterPro" id="IPR044068">
    <property type="entry name" value="CB"/>
</dbReference>
<dbReference type="GO" id="GO:0015074">
    <property type="term" value="P:DNA integration"/>
    <property type="evidence" value="ECO:0007669"/>
    <property type="project" value="UniProtKB-KW"/>
</dbReference>
<evidence type="ECO:0000313" key="7">
    <source>
        <dbReference type="Proteomes" id="UP000321337"/>
    </source>
</evidence>
<organism evidence="6 7">
    <name type="scientific">Sulfuriferula plumbiphila</name>
    <dbReference type="NCBI Taxonomy" id="171865"/>
    <lineage>
        <taxon>Bacteria</taxon>
        <taxon>Pseudomonadati</taxon>
        <taxon>Pseudomonadota</taxon>
        <taxon>Betaproteobacteria</taxon>
        <taxon>Nitrosomonadales</taxon>
        <taxon>Sulfuricellaceae</taxon>
        <taxon>Sulfuriferula</taxon>
    </lineage>
</organism>
<keyword evidence="1" id="KW-0229">DNA integration</keyword>
<sequence>MSKATVHTRTSRTATSLVHQPRRRQEWNGLSAQEILARHPTGKTPPLKVLELLIDLFNKQHTARHKEVSFKTRQERADFLRRFFRDLKHKAGFKTLPDPRNLGERHIKAMVAVWQKEKLAPATIQTYLSFLRGLAQWLGKHGLVRQPQHYGLKPDEYERHEAAERDKSWSAQQIDIDGLLGKMCRFDPYVGAAMWLVRTMGLRRKEAIMFRPHVCVVAFEATGLPLHKRKADLYARIKGGSKGGRERFVALDTPERVAAIEHARTVVNEG</sequence>
<comment type="caution">
    <text evidence="6">The sequence shown here is derived from an EMBL/GenBank/DDBJ whole genome shotgun (WGS) entry which is preliminary data.</text>
</comment>
<dbReference type="Pfam" id="PF12834">
    <property type="entry name" value="Phage_int_SAM_2"/>
    <property type="match status" value="1"/>
</dbReference>
<evidence type="ECO:0000259" key="5">
    <source>
        <dbReference type="PROSITE" id="PS51900"/>
    </source>
</evidence>
<feature type="domain" description="Core-binding (CB)" evidence="5">
    <location>
        <begin position="48"/>
        <end position="139"/>
    </location>
</feature>
<dbReference type="EMBL" id="BKAD01000012">
    <property type="protein sequence ID" value="GEP30219.1"/>
    <property type="molecule type" value="Genomic_DNA"/>
</dbReference>
<evidence type="ECO:0000256" key="2">
    <source>
        <dbReference type="ARBA" id="ARBA00023125"/>
    </source>
</evidence>
<dbReference type="OrthoDB" id="5394387at2"/>
<dbReference type="InterPro" id="IPR011010">
    <property type="entry name" value="DNA_brk_join_enz"/>
</dbReference>
<dbReference type="Gene3D" id="1.10.150.130">
    <property type="match status" value="1"/>
</dbReference>
<reference evidence="6 7" key="1">
    <citation type="submission" date="2019-07" db="EMBL/GenBank/DDBJ databases">
        <title>Whole genome shotgun sequence of Thiobacillus plumbophilus NBRC 107929.</title>
        <authorList>
            <person name="Hosoyama A."/>
            <person name="Uohara A."/>
            <person name="Ohji S."/>
            <person name="Ichikawa N."/>
        </authorList>
    </citation>
    <scope>NUCLEOTIDE SEQUENCE [LARGE SCALE GENOMIC DNA]</scope>
    <source>
        <strain evidence="6 7">NBRC 107929</strain>
    </source>
</reference>